<reference evidence="1" key="2">
    <citation type="journal article" date="2020" name="Nat. Commun.">
        <title>Large-scale genome sequencing of mycorrhizal fungi provides insights into the early evolution of symbiotic traits.</title>
        <authorList>
            <person name="Miyauchi S."/>
            <person name="Kiss E."/>
            <person name="Kuo A."/>
            <person name="Drula E."/>
            <person name="Kohler A."/>
            <person name="Sanchez-Garcia M."/>
            <person name="Morin E."/>
            <person name="Andreopoulos B."/>
            <person name="Barry K.W."/>
            <person name="Bonito G."/>
            <person name="Buee M."/>
            <person name="Carver A."/>
            <person name="Chen C."/>
            <person name="Cichocki N."/>
            <person name="Clum A."/>
            <person name="Culley D."/>
            <person name="Crous P.W."/>
            <person name="Fauchery L."/>
            <person name="Girlanda M."/>
            <person name="Hayes R.D."/>
            <person name="Keri Z."/>
            <person name="LaButti K."/>
            <person name="Lipzen A."/>
            <person name="Lombard V."/>
            <person name="Magnuson J."/>
            <person name="Maillard F."/>
            <person name="Murat C."/>
            <person name="Nolan M."/>
            <person name="Ohm R.A."/>
            <person name="Pangilinan J."/>
            <person name="Pereira M.F."/>
            <person name="Perotto S."/>
            <person name="Peter M."/>
            <person name="Pfister S."/>
            <person name="Riley R."/>
            <person name="Sitrit Y."/>
            <person name="Stielow J.B."/>
            <person name="Szollosi G."/>
            <person name="Zifcakova L."/>
            <person name="Stursova M."/>
            <person name="Spatafora J.W."/>
            <person name="Tedersoo L."/>
            <person name="Vaario L.M."/>
            <person name="Yamada A."/>
            <person name="Yan M."/>
            <person name="Wang P."/>
            <person name="Xu J."/>
            <person name="Bruns T."/>
            <person name="Baldrian P."/>
            <person name="Vilgalys R."/>
            <person name="Dunand C."/>
            <person name="Henrissat B."/>
            <person name="Grigoriev I.V."/>
            <person name="Hibbett D."/>
            <person name="Nagy L.G."/>
            <person name="Martin F.M."/>
        </authorList>
    </citation>
    <scope>NUCLEOTIDE SEQUENCE</scope>
    <source>
        <strain evidence="1">P2</strain>
    </source>
</reference>
<gene>
    <name evidence="1" type="ORF">BDM02DRAFT_3182450</name>
</gene>
<keyword evidence="2" id="KW-1185">Reference proteome</keyword>
<sequence length="592" mass="66362">MYCDILQPSELSLSPPAALPSSILRLPIDLDARPLPLTRSPPERPSHLDDDQSFLEPSLSARDDATFFDQPSPLPAENWLDVGPTPLTEPDPFEWEDGIKHPQPLCHEPLRSVWSPESPPPIEELDEMDFNPCTPSSSRSSASSLWSLESLPDQQEQDSSARWTDADGDWTTSPDHQDDSLPHFHPIPPSFSHPGYDYKAPPDHHWNDRGYVSPTGFSQEDGEELLRPPSSPCSPLVNIPDLPLHCDGDDDDYDTSALLCTPNRRKSLPELEDDYGHMSPSSSILNLPGPETDETVIDFDQELPEIDLTSPPLTTCPTPPELYDGPALGLYMADEFSNAAQSPSPEYTHVDDLFTYFPELEKYDIPNTDDSADGLSPLHPDHDLVRLIRLCRSCREAEKTARAREIKIGEKVKAITASMCPPEGVDTIEKRIMVQQEYARKMEQTKIRKKERERCRELRSLLRIKLENTEREKEMLRSQGQSSDQEGGPPQIQEEMMGVEGVEETTKATFGVEGPNKKWMSKDMGQLVARMHFSRRDVYKPLGTRKLPGHGSCAYVCSPLACPKDDAVVDPDAVLVEDVDIHMDVEESLIQN</sequence>
<name>A0ACB6ZW47_THEGA</name>
<evidence type="ECO:0000313" key="2">
    <source>
        <dbReference type="Proteomes" id="UP000886501"/>
    </source>
</evidence>
<dbReference type="Proteomes" id="UP000886501">
    <property type="component" value="Unassembled WGS sequence"/>
</dbReference>
<comment type="caution">
    <text evidence="1">The sequence shown here is derived from an EMBL/GenBank/DDBJ whole genome shotgun (WGS) entry which is preliminary data.</text>
</comment>
<dbReference type="EMBL" id="MU117962">
    <property type="protein sequence ID" value="KAF9654040.1"/>
    <property type="molecule type" value="Genomic_DNA"/>
</dbReference>
<reference evidence="1" key="1">
    <citation type="submission" date="2019-10" db="EMBL/GenBank/DDBJ databases">
        <authorList>
            <consortium name="DOE Joint Genome Institute"/>
            <person name="Kuo A."/>
            <person name="Miyauchi S."/>
            <person name="Kiss E."/>
            <person name="Drula E."/>
            <person name="Kohler A."/>
            <person name="Sanchez-Garcia M."/>
            <person name="Andreopoulos B."/>
            <person name="Barry K.W."/>
            <person name="Bonito G."/>
            <person name="Buee M."/>
            <person name="Carver A."/>
            <person name="Chen C."/>
            <person name="Cichocki N."/>
            <person name="Clum A."/>
            <person name="Culley D."/>
            <person name="Crous P.W."/>
            <person name="Fauchery L."/>
            <person name="Girlanda M."/>
            <person name="Hayes R."/>
            <person name="Keri Z."/>
            <person name="Labutti K."/>
            <person name="Lipzen A."/>
            <person name="Lombard V."/>
            <person name="Magnuson J."/>
            <person name="Maillard F."/>
            <person name="Morin E."/>
            <person name="Murat C."/>
            <person name="Nolan M."/>
            <person name="Ohm R."/>
            <person name="Pangilinan J."/>
            <person name="Pereira M."/>
            <person name="Perotto S."/>
            <person name="Peter M."/>
            <person name="Riley R."/>
            <person name="Sitrit Y."/>
            <person name="Stielow B."/>
            <person name="Szollosi G."/>
            <person name="Zifcakova L."/>
            <person name="Stursova M."/>
            <person name="Spatafora J.W."/>
            <person name="Tedersoo L."/>
            <person name="Vaario L.-M."/>
            <person name="Yamada A."/>
            <person name="Yan M."/>
            <person name="Wang P."/>
            <person name="Xu J."/>
            <person name="Bruns T."/>
            <person name="Baldrian P."/>
            <person name="Vilgalys R."/>
            <person name="Henrissat B."/>
            <person name="Grigoriev I.V."/>
            <person name="Hibbett D."/>
            <person name="Nagy L.G."/>
            <person name="Martin F.M."/>
        </authorList>
    </citation>
    <scope>NUCLEOTIDE SEQUENCE</scope>
    <source>
        <strain evidence="1">P2</strain>
    </source>
</reference>
<organism evidence="1 2">
    <name type="scientific">Thelephora ganbajun</name>
    <name type="common">Ganba fungus</name>
    <dbReference type="NCBI Taxonomy" id="370292"/>
    <lineage>
        <taxon>Eukaryota</taxon>
        <taxon>Fungi</taxon>
        <taxon>Dikarya</taxon>
        <taxon>Basidiomycota</taxon>
        <taxon>Agaricomycotina</taxon>
        <taxon>Agaricomycetes</taxon>
        <taxon>Thelephorales</taxon>
        <taxon>Thelephoraceae</taxon>
        <taxon>Thelephora</taxon>
    </lineage>
</organism>
<proteinExistence type="predicted"/>
<protein>
    <submittedName>
        <fullName evidence="1">Uncharacterized protein</fullName>
    </submittedName>
</protein>
<evidence type="ECO:0000313" key="1">
    <source>
        <dbReference type="EMBL" id="KAF9654040.1"/>
    </source>
</evidence>
<accession>A0ACB6ZW47</accession>